<gene>
    <name evidence="1" type="ORF">KKP3000_003024</name>
</gene>
<evidence type="ECO:0000313" key="1">
    <source>
        <dbReference type="EMBL" id="MFB5189747.1"/>
    </source>
</evidence>
<organism evidence="1 2">
    <name type="scientific">Alicyclobacillus fastidiosus</name>
    <dbReference type="NCBI Taxonomy" id="392011"/>
    <lineage>
        <taxon>Bacteria</taxon>
        <taxon>Bacillati</taxon>
        <taxon>Bacillota</taxon>
        <taxon>Bacilli</taxon>
        <taxon>Bacillales</taxon>
        <taxon>Alicyclobacillaceae</taxon>
        <taxon>Alicyclobacillus</taxon>
    </lineage>
</organism>
<sequence>MNEPRGIVFHDFDSATKVFSAHALPAWTNGDLIHIDPLVADWQRIFLSAIPCDVADDIFRDVSNYYLFLDIRDVATIVGHEVTHHMGCFARTFDAEINDAMWFEEGMCFYLPRKRLLFSQRFEALMRAEALLIELHRDQYGEHPVWRFGGSSVDGGGFVAALFDYWRATSAVRTIVEEYASGDVRKVLRVFEYWVEHLSSEQRFFDYVMETFHVPDVCRQKLAF</sequence>
<protein>
    <recommendedName>
        <fullName evidence="3">DUF1570 domain-containing protein</fullName>
    </recommendedName>
</protein>
<proteinExistence type="predicted"/>
<reference evidence="1 2" key="1">
    <citation type="journal article" date="2024" name="Int. J. Mol. Sci.">
        <title>Exploration of Alicyclobacillus spp. Genome in Search of Antibiotic Resistance.</title>
        <authorList>
            <person name="Bucka-Kolendo J."/>
            <person name="Kiousi D.E."/>
            <person name="Dekowska A."/>
            <person name="Mikolajczuk-Szczyrba A."/>
            <person name="Karadedos D.M."/>
            <person name="Michael P."/>
            <person name="Galanis A."/>
            <person name="Sokolowska B."/>
        </authorList>
    </citation>
    <scope>NUCLEOTIDE SEQUENCE [LARGE SCALE GENOMIC DNA]</scope>
    <source>
        <strain evidence="1 2">KKP 3000</strain>
    </source>
</reference>
<accession>A0ABV5AC24</accession>
<comment type="caution">
    <text evidence="1">The sequence shown here is derived from an EMBL/GenBank/DDBJ whole genome shotgun (WGS) entry which is preliminary data.</text>
</comment>
<evidence type="ECO:0008006" key="3">
    <source>
        <dbReference type="Google" id="ProtNLM"/>
    </source>
</evidence>
<keyword evidence="2" id="KW-1185">Reference proteome</keyword>
<dbReference type="EMBL" id="JBDXSU010000003">
    <property type="protein sequence ID" value="MFB5189747.1"/>
    <property type="molecule type" value="Genomic_DNA"/>
</dbReference>
<evidence type="ECO:0000313" key="2">
    <source>
        <dbReference type="Proteomes" id="UP001579974"/>
    </source>
</evidence>
<dbReference type="Proteomes" id="UP001579974">
    <property type="component" value="Unassembled WGS sequence"/>
</dbReference>
<dbReference type="RefSeq" id="WP_275475208.1">
    <property type="nucleotide sequence ID" value="NZ_CP162940.1"/>
</dbReference>
<name>A0ABV5AC24_9BACL</name>